<keyword evidence="4" id="KW-0812">Transmembrane</keyword>
<evidence type="ECO:0000313" key="6">
    <source>
        <dbReference type="EMBL" id="MBL0685570.1"/>
    </source>
</evidence>
<reference evidence="6" key="1">
    <citation type="submission" date="2021-01" db="EMBL/GenBank/DDBJ databases">
        <authorList>
            <person name="Zhong Y.L."/>
        </authorList>
    </citation>
    <scope>NUCLEOTIDE SEQUENCE</scope>
    <source>
        <strain evidence="6">KCTC 23302</strain>
    </source>
</reference>
<protein>
    <submittedName>
        <fullName evidence="6">Helix-turn-helix transcriptional regulator</fullName>
    </submittedName>
</protein>
<name>A0A937DA17_9FLAO</name>
<feature type="transmembrane region" description="Helical" evidence="4">
    <location>
        <begin position="50"/>
        <end position="68"/>
    </location>
</feature>
<dbReference type="RefSeq" id="WP_201923806.1">
    <property type="nucleotide sequence ID" value="NZ_BAABAX010000012.1"/>
</dbReference>
<keyword evidence="3" id="KW-0804">Transcription</keyword>
<evidence type="ECO:0000259" key="5">
    <source>
        <dbReference type="PROSITE" id="PS01124"/>
    </source>
</evidence>
<proteinExistence type="predicted"/>
<dbReference type="SMART" id="SM00342">
    <property type="entry name" value="HTH_ARAC"/>
    <property type="match status" value="1"/>
</dbReference>
<gene>
    <name evidence="6" type="ORF">JJQ60_18690</name>
</gene>
<dbReference type="PROSITE" id="PS01124">
    <property type="entry name" value="HTH_ARAC_FAMILY_2"/>
    <property type="match status" value="1"/>
</dbReference>
<dbReference type="AlphaFoldDB" id="A0A937DA17"/>
<dbReference type="InterPro" id="IPR018062">
    <property type="entry name" value="HTH_AraC-typ_CS"/>
</dbReference>
<dbReference type="GO" id="GO:0043565">
    <property type="term" value="F:sequence-specific DNA binding"/>
    <property type="evidence" value="ECO:0007669"/>
    <property type="project" value="InterPro"/>
</dbReference>
<evidence type="ECO:0000256" key="1">
    <source>
        <dbReference type="ARBA" id="ARBA00023015"/>
    </source>
</evidence>
<keyword evidence="4" id="KW-1133">Transmembrane helix</keyword>
<sequence length="225" mass="25798">MKKYVFIPLAILTISTTIYNYIFPSFRILHNQNTKSNSSKSNSKPTSKTPITLILSLAIACIVIGILTTINEPIYIFPVLIILSIATHWFIHYSPSRKYSQKSEKNIITSKKAGETTFTKIREYIITEEKYLSPDINLNSIAVFFNMSKGYISQLINVHAKKSFNDYINELRVEASQKMLLDQQYDNYTIESIGLECGFTSKSNFYTAFKKVVGQTPNQYKKLKK</sequence>
<evidence type="ECO:0000313" key="7">
    <source>
        <dbReference type="Proteomes" id="UP000651057"/>
    </source>
</evidence>
<dbReference type="EMBL" id="JAERQJ010000009">
    <property type="protein sequence ID" value="MBL0685570.1"/>
    <property type="molecule type" value="Genomic_DNA"/>
</dbReference>
<dbReference type="Proteomes" id="UP000651057">
    <property type="component" value="Unassembled WGS sequence"/>
</dbReference>
<dbReference type="Gene3D" id="1.10.10.60">
    <property type="entry name" value="Homeodomain-like"/>
    <property type="match status" value="2"/>
</dbReference>
<dbReference type="InterPro" id="IPR009057">
    <property type="entry name" value="Homeodomain-like_sf"/>
</dbReference>
<dbReference type="PROSITE" id="PS00041">
    <property type="entry name" value="HTH_ARAC_FAMILY_1"/>
    <property type="match status" value="1"/>
</dbReference>
<evidence type="ECO:0000256" key="2">
    <source>
        <dbReference type="ARBA" id="ARBA00023125"/>
    </source>
</evidence>
<dbReference type="PANTHER" id="PTHR43280:SF34">
    <property type="entry name" value="ARAC-FAMILY TRANSCRIPTIONAL REGULATOR"/>
    <property type="match status" value="1"/>
</dbReference>
<dbReference type="InterPro" id="IPR018060">
    <property type="entry name" value="HTH_AraC"/>
</dbReference>
<evidence type="ECO:0000256" key="4">
    <source>
        <dbReference type="SAM" id="Phobius"/>
    </source>
</evidence>
<organism evidence="6 7">
    <name type="scientific">Aquimarina mytili</name>
    <dbReference type="NCBI Taxonomy" id="874423"/>
    <lineage>
        <taxon>Bacteria</taxon>
        <taxon>Pseudomonadati</taxon>
        <taxon>Bacteroidota</taxon>
        <taxon>Flavobacteriia</taxon>
        <taxon>Flavobacteriales</taxon>
        <taxon>Flavobacteriaceae</taxon>
        <taxon>Aquimarina</taxon>
    </lineage>
</organism>
<keyword evidence="1" id="KW-0805">Transcription regulation</keyword>
<dbReference type="InterPro" id="IPR020449">
    <property type="entry name" value="Tscrpt_reg_AraC-type_HTH"/>
</dbReference>
<accession>A0A937DA17</accession>
<dbReference type="SUPFAM" id="SSF46689">
    <property type="entry name" value="Homeodomain-like"/>
    <property type="match status" value="1"/>
</dbReference>
<feature type="domain" description="HTH araC/xylS-type" evidence="5">
    <location>
        <begin position="119"/>
        <end position="223"/>
    </location>
</feature>
<dbReference type="PRINTS" id="PR00032">
    <property type="entry name" value="HTHARAC"/>
</dbReference>
<dbReference type="Pfam" id="PF12833">
    <property type="entry name" value="HTH_18"/>
    <property type="match status" value="1"/>
</dbReference>
<keyword evidence="4" id="KW-0472">Membrane</keyword>
<keyword evidence="7" id="KW-1185">Reference proteome</keyword>
<evidence type="ECO:0000256" key="3">
    <source>
        <dbReference type="ARBA" id="ARBA00023163"/>
    </source>
</evidence>
<feature type="transmembrane region" description="Helical" evidence="4">
    <location>
        <begin position="6"/>
        <end position="29"/>
    </location>
</feature>
<comment type="caution">
    <text evidence="6">The sequence shown here is derived from an EMBL/GenBank/DDBJ whole genome shotgun (WGS) entry which is preliminary data.</text>
</comment>
<feature type="transmembrane region" description="Helical" evidence="4">
    <location>
        <begin position="74"/>
        <end position="93"/>
    </location>
</feature>
<dbReference type="GO" id="GO:0003700">
    <property type="term" value="F:DNA-binding transcription factor activity"/>
    <property type="evidence" value="ECO:0007669"/>
    <property type="project" value="InterPro"/>
</dbReference>
<dbReference type="PANTHER" id="PTHR43280">
    <property type="entry name" value="ARAC-FAMILY TRANSCRIPTIONAL REGULATOR"/>
    <property type="match status" value="1"/>
</dbReference>
<keyword evidence="2" id="KW-0238">DNA-binding</keyword>